<dbReference type="Pfam" id="PF00072">
    <property type="entry name" value="Response_reg"/>
    <property type="match status" value="2"/>
</dbReference>
<dbReference type="FunFam" id="3.40.50.2300:FF:000230">
    <property type="entry name" value="Unplaced genomic scaffold supercont1.240, whole genome shotgun sequence"/>
    <property type="match status" value="1"/>
</dbReference>
<dbReference type="PROSITE" id="PS50109">
    <property type="entry name" value="HIS_KIN"/>
    <property type="match status" value="2"/>
</dbReference>
<dbReference type="SUPFAM" id="SSF55785">
    <property type="entry name" value="PYP-like sensor domain (PAS domain)"/>
    <property type="match status" value="1"/>
</dbReference>
<dbReference type="HOGENOM" id="CLU_000445_82_0_1"/>
<evidence type="ECO:0000259" key="6">
    <source>
        <dbReference type="PROSITE" id="PS50110"/>
    </source>
</evidence>
<dbReference type="CDD" id="cd00082">
    <property type="entry name" value="HisKA"/>
    <property type="match status" value="2"/>
</dbReference>
<dbReference type="Gene3D" id="3.30.450.20">
    <property type="entry name" value="PAS domain"/>
    <property type="match status" value="1"/>
</dbReference>
<dbReference type="Gene3D" id="1.10.287.130">
    <property type="match status" value="2"/>
</dbReference>
<dbReference type="InParanoid" id="F4RB40"/>
<dbReference type="InterPro" id="IPR011006">
    <property type="entry name" value="CheY-like_superfamily"/>
</dbReference>
<dbReference type="InterPro" id="IPR035965">
    <property type="entry name" value="PAS-like_dom_sf"/>
</dbReference>
<dbReference type="FunFam" id="3.40.50.2300:FF:000307">
    <property type="entry name" value="Receptor-like histidine kinase BpdS"/>
    <property type="match status" value="1"/>
</dbReference>
<feature type="region of interest" description="Disordered" evidence="4">
    <location>
        <begin position="1"/>
        <end position="48"/>
    </location>
</feature>
<dbReference type="Gene3D" id="3.30.565.10">
    <property type="entry name" value="Histidine kinase-like ATPase, C-terminal domain"/>
    <property type="match status" value="2"/>
</dbReference>
<feature type="region of interest" description="Disordered" evidence="4">
    <location>
        <begin position="1845"/>
        <end position="1866"/>
    </location>
</feature>
<dbReference type="InterPro" id="IPR003661">
    <property type="entry name" value="HisK_dim/P_dom"/>
</dbReference>
<dbReference type="SMART" id="SM00387">
    <property type="entry name" value="HATPase_c"/>
    <property type="match status" value="2"/>
</dbReference>
<protein>
    <recommendedName>
        <fullName evidence="10">Histidine kinase</fullName>
    </recommendedName>
</protein>
<dbReference type="InterPro" id="IPR005467">
    <property type="entry name" value="His_kinase_dom"/>
</dbReference>
<reference evidence="9" key="1">
    <citation type="journal article" date="2011" name="Proc. Natl. Acad. Sci. U.S.A.">
        <title>Obligate biotrophy features unraveled by the genomic analysis of rust fungi.</title>
        <authorList>
            <person name="Duplessis S."/>
            <person name="Cuomo C.A."/>
            <person name="Lin Y.-C."/>
            <person name="Aerts A."/>
            <person name="Tisserant E."/>
            <person name="Veneault-Fourrey C."/>
            <person name="Joly D.L."/>
            <person name="Hacquard S."/>
            <person name="Amselem J."/>
            <person name="Cantarel B.L."/>
            <person name="Chiu R."/>
            <person name="Coutinho P.M."/>
            <person name="Feau N."/>
            <person name="Field M."/>
            <person name="Frey P."/>
            <person name="Gelhaye E."/>
            <person name="Goldberg J."/>
            <person name="Grabherr M.G."/>
            <person name="Kodira C.D."/>
            <person name="Kohler A."/>
            <person name="Kuees U."/>
            <person name="Lindquist E.A."/>
            <person name="Lucas S.M."/>
            <person name="Mago R."/>
            <person name="Mauceli E."/>
            <person name="Morin E."/>
            <person name="Murat C."/>
            <person name="Pangilinan J.L."/>
            <person name="Park R."/>
            <person name="Pearson M."/>
            <person name="Quesneville H."/>
            <person name="Rouhier N."/>
            <person name="Sakthikumar S."/>
            <person name="Salamov A.A."/>
            <person name="Schmutz J."/>
            <person name="Selles B."/>
            <person name="Shapiro H."/>
            <person name="Tanguay P."/>
            <person name="Tuskan G.A."/>
            <person name="Henrissat B."/>
            <person name="Van de Peer Y."/>
            <person name="Rouze P."/>
            <person name="Ellis J.G."/>
            <person name="Dodds P.N."/>
            <person name="Schein J.E."/>
            <person name="Zhong S."/>
            <person name="Hamelin R.C."/>
            <person name="Grigoriev I.V."/>
            <person name="Szabo L.J."/>
            <person name="Martin F."/>
        </authorList>
    </citation>
    <scope>NUCLEOTIDE SEQUENCE [LARGE SCALE GENOMIC DNA]</scope>
    <source>
        <strain evidence="9">98AG31 / pathotype 3-4-7</strain>
    </source>
</reference>
<evidence type="ECO:0008006" key="10">
    <source>
        <dbReference type="Google" id="ProtNLM"/>
    </source>
</evidence>
<dbReference type="InterPro" id="IPR003594">
    <property type="entry name" value="HATPase_dom"/>
</dbReference>
<accession>F4RB40</accession>
<evidence type="ECO:0000313" key="9">
    <source>
        <dbReference type="Proteomes" id="UP000001072"/>
    </source>
</evidence>
<feature type="region of interest" description="Disordered" evidence="4">
    <location>
        <begin position="172"/>
        <end position="209"/>
    </location>
</feature>
<dbReference type="InterPro" id="IPR000014">
    <property type="entry name" value="PAS"/>
</dbReference>
<dbReference type="PANTHER" id="PTHR43547:SF2">
    <property type="entry name" value="HYBRID SIGNAL TRANSDUCTION HISTIDINE KINASE C"/>
    <property type="match status" value="1"/>
</dbReference>
<feature type="domain" description="PAC" evidence="7">
    <location>
        <begin position="1465"/>
        <end position="1525"/>
    </location>
</feature>
<keyword evidence="9" id="KW-1185">Reference proteome</keyword>
<feature type="compositionally biased region" description="Low complexity" evidence="4">
    <location>
        <begin position="13"/>
        <end position="48"/>
    </location>
</feature>
<dbReference type="SMART" id="SM00448">
    <property type="entry name" value="REC"/>
    <property type="match status" value="2"/>
</dbReference>
<keyword evidence="3" id="KW-0175">Coiled coil</keyword>
<feature type="region of interest" description="Disordered" evidence="4">
    <location>
        <begin position="1897"/>
        <end position="1943"/>
    </location>
</feature>
<feature type="domain" description="Histidine kinase" evidence="5">
    <location>
        <begin position="1547"/>
        <end position="1845"/>
    </location>
</feature>
<dbReference type="FunFam" id="1.10.287.130:FF:000045">
    <property type="entry name" value="Two-component system sensor histidine kinase/response regulator"/>
    <property type="match status" value="1"/>
</dbReference>
<evidence type="ECO:0000256" key="4">
    <source>
        <dbReference type="SAM" id="MobiDB-lite"/>
    </source>
</evidence>
<dbReference type="RefSeq" id="XP_007406412.1">
    <property type="nucleotide sequence ID" value="XM_007406350.1"/>
</dbReference>
<dbReference type="InterPro" id="IPR004358">
    <property type="entry name" value="Sig_transdc_His_kin-like_C"/>
</dbReference>
<evidence type="ECO:0000256" key="2">
    <source>
        <dbReference type="PROSITE-ProRule" id="PRU00169"/>
    </source>
</evidence>
<dbReference type="OrthoDB" id="60033at2759"/>
<dbReference type="InterPro" id="IPR013656">
    <property type="entry name" value="PAS_4"/>
</dbReference>
<dbReference type="eggNOG" id="KOG1601">
    <property type="taxonomic scope" value="Eukaryota"/>
</dbReference>
<feature type="region of interest" description="Disordered" evidence="4">
    <location>
        <begin position="393"/>
        <end position="412"/>
    </location>
</feature>
<proteinExistence type="predicted"/>
<dbReference type="VEuPathDB" id="FungiDB:MELLADRAFT_115552"/>
<gene>
    <name evidence="8" type="ORF">MELLADRAFT_115552</name>
</gene>
<evidence type="ECO:0000259" key="5">
    <source>
        <dbReference type="PROSITE" id="PS50109"/>
    </source>
</evidence>
<feature type="domain" description="Histidine kinase" evidence="5">
    <location>
        <begin position="983"/>
        <end position="1177"/>
    </location>
</feature>
<dbReference type="EMBL" id="GL883095">
    <property type="protein sequence ID" value="EGG10111.1"/>
    <property type="molecule type" value="Genomic_DNA"/>
</dbReference>
<feature type="coiled-coil region" evidence="3">
    <location>
        <begin position="1517"/>
        <end position="1544"/>
    </location>
</feature>
<dbReference type="SUPFAM" id="SSF52172">
    <property type="entry name" value="CheY-like"/>
    <property type="match status" value="2"/>
</dbReference>
<dbReference type="InterPro" id="IPR036097">
    <property type="entry name" value="HisK_dim/P_sf"/>
</dbReference>
<evidence type="ECO:0000259" key="7">
    <source>
        <dbReference type="PROSITE" id="PS50113"/>
    </source>
</evidence>
<dbReference type="Pfam" id="PF02518">
    <property type="entry name" value="HATPase_c"/>
    <property type="match status" value="2"/>
</dbReference>
<feature type="modified residue" description="4-aspartylphosphate" evidence="2">
    <location>
        <position position="2010"/>
    </location>
</feature>
<evidence type="ECO:0000256" key="3">
    <source>
        <dbReference type="SAM" id="Coils"/>
    </source>
</evidence>
<dbReference type="PROSITE" id="PS50113">
    <property type="entry name" value="PAC"/>
    <property type="match status" value="1"/>
</dbReference>
<feature type="compositionally biased region" description="Basic residues" evidence="4">
    <location>
        <begin position="549"/>
        <end position="559"/>
    </location>
</feature>
<feature type="region of interest" description="Disordered" evidence="4">
    <location>
        <begin position="533"/>
        <end position="559"/>
    </location>
</feature>
<dbReference type="InterPro" id="IPR001789">
    <property type="entry name" value="Sig_transdc_resp-reg_receiver"/>
</dbReference>
<feature type="compositionally biased region" description="Polar residues" evidence="4">
    <location>
        <begin position="1"/>
        <end position="12"/>
    </location>
</feature>
<dbReference type="STRING" id="747676.F4RB40"/>
<feature type="region of interest" description="Disordered" evidence="4">
    <location>
        <begin position="241"/>
        <end position="272"/>
    </location>
</feature>
<dbReference type="SMART" id="SM00388">
    <property type="entry name" value="HisKA"/>
    <property type="match status" value="2"/>
</dbReference>
<dbReference type="PRINTS" id="PR00344">
    <property type="entry name" value="BCTRLSENSOR"/>
</dbReference>
<feature type="compositionally biased region" description="Pro residues" evidence="4">
    <location>
        <begin position="196"/>
        <end position="207"/>
    </location>
</feature>
<dbReference type="SUPFAM" id="SSF55874">
    <property type="entry name" value="ATPase domain of HSP90 chaperone/DNA topoisomerase II/histidine kinase"/>
    <property type="match status" value="2"/>
</dbReference>
<dbReference type="Proteomes" id="UP000001072">
    <property type="component" value="Unassembled WGS sequence"/>
</dbReference>
<feature type="modified residue" description="4-aspartylphosphate" evidence="2">
    <location>
        <position position="1304"/>
    </location>
</feature>
<feature type="compositionally biased region" description="Low complexity" evidence="4">
    <location>
        <begin position="173"/>
        <end position="195"/>
    </location>
</feature>
<evidence type="ECO:0000256" key="1">
    <source>
        <dbReference type="ARBA" id="ARBA00022553"/>
    </source>
</evidence>
<dbReference type="eggNOG" id="KOG0519">
    <property type="taxonomic scope" value="Eukaryota"/>
</dbReference>
<sequence>MDINQPGSRSNMRTSPQSQRQQHPQHIQINTTSSLTPSKPSISSPNRITNLNTLLSNQSNLHTTELHHYQPVDHQSHHHQLSNANIKPASALSPAKSYHHSTFDPLSLSLSSPTKTTTTSFDQSPPGISFPYRITPSTTTFPFHLPPISPTSDFHHLSSSTIDFEHLNAPPLSRSSSHAFSHQSDPAITSNLTPSPTTPSPIPPPPIRSFFSNSPLPAFSIPAQALHLALCRRNFVGKFEDPEEKGPIPHGHQPSSFVNENDDPAFTASHKTTRTASDLTFPHITGEDADAGRDRTLGDLLKTTWSNFAAEELACKVLHYDLKSSQRDKDGSLCWDLIRVLSYQDLRRWLNWVKELFNSDHDDNHENRSDMNHNLPIYEFRTKLRPSLHSRFKNNIRKKENDNDESTLGGDSSADAEVIMIPTIIKCDSSNQDIEVEQTSTPSRKYFQKLHRYSPHHLILFTVTVIQAPSPLPLKSFSPFPWNTPVPQVTFLNPPTPTKRIKTNTTNEHPPTLHLEASLPLLDPLSQAASQQPLSSQQAWLGESEARRVVSRSNKRRKSISNELKPELIEIEHGSSSTGSVATIKDNFPSIMIDDEKSTAEETNQSIPMELDPLRDTFLDSLKRTNMGRAILARKWEDTPIGPIQDWSPTLRSMVGLILSAPYRMSLLWGEELWADLGEVADSVLNGEVYTVYDSLLFFDRDPENPASVRKEECYHSFSWIPVRGPTGQVEGILNPSFETTSRVVAERRLGTLRDLVQITLVSRNRISYKEGCLESISKNPYDLPFAIMYTCETKKSPRKASVLGTGEDAESTTLLQLTLDGTVSVPSGHPSAPNTIEISIQSTSATAPSCSGTSSSTNSTVVFNEDKHLTWPLQEACTLRRPIYISDLGDRALGFEKRGWNDEPRSAVVMPISTSEDAAPLAVIVFGLSPRLYWTEAYALFINLLTRQLSTGLSTVIGHEEEAQRLEDLASLDRAKTAFFTNISHELRTPLTLIVGPISDILSSPHDISIAARDRLKVVERNTQRLINQVNQLLDLSRFEAGKMGARFRNTDLSKLTADLASLFRSAMAKNQLQLIVDCPVSKFTGKGGKVIVRIRFDFSKCYLSVSDTGVGIKSDQLPKIFDRFHRVEDSAQQAEGTGIGLALVQDIIKLHRGKLEVESEVGRGSTFTATLLLGISHLPSDLLDYSPETELEKINDRVVASNARRWMLGDIEPISSSLMTVSPACSDTSGSRCSSDSMGGMNGESDLMSTSGSTILIADDNDDMRSFVRSVLSRYYTVAEASDGLEAYHWAKAHHPDLVVSDVMMPALNGFELLKRLKTDPDTAGISVILLSAHAGSEIRIEGLAEGADDYLVKPFEAKELVARINTHLQLSKMRQRLENAVTSRTKLLRENEARFKDLYHTFEAISMLSPVGIIQWDIEGRVTFANNAFRSQCKLIPSDHSGENLEEWIEQICLDDRDRMRNEFEINFKAQMTTKGEFRWKDGSWCLYELSPFYDESKVFAGCLGSTTDVTARKESERKQLEAAEARARDAEESKRQQEAFIDMTSHEIRNPLHGIHQAAELLHTSIRSIYDNLVHEDDDDDQDDDQERTLSKSELKWFKQELEEDIDAVESIQLCASHQLSYQIAYVSVFSDERSRIADDIINVSKLSMGLLTTIKTEFNLLERVCEVLSMYLIEAQSKNVKLDIQVGEGLEKPAYIIADPNRLAQVTINFLSNALRYTSTSEGRRVVTIHVELFTSCPELDPEARRIGTLKPELADEAGTQNLVYAKVGVRDTARGLSQDELAKLFARFAQVNPTQDQYGGSGLGLYVSRCLIENHGGFIEVVSTKGQGSVFSFVIPAKRGSGPKKNPTVDSPGGGGASSRLRGVAKRLGMQNGLEKDAEIRSAASLMSVGSMPLTKKRLPSPDAGRMGSGTEDNNGESLRPPSLRRQTSVQIVQSSTSTDPIKLATHVLVVEDNLINVKVIKRQLSLKGYSVSVAMDGRQGLDILYEDDQHPSELGRIGIVLMDIQMPVMNGLDAITELRASEKTGKVKQRYPVIAVTGNARKEQTEQFLASGFDDICVKPYKIEDVQNRMEALLLKGS</sequence>
<dbReference type="Pfam" id="PF00512">
    <property type="entry name" value="HisKA"/>
    <property type="match status" value="1"/>
</dbReference>
<feature type="region of interest" description="Disordered" evidence="4">
    <location>
        <begin position="92"/>
        <end position="111"/>
    </location>
</feature>
<dbReference type="InterPro" id="IPR036890">
    <property type="entry name" value="HATPase_C_sf"/>
</dbReference>
<dbReference type="CDD" id="cd00130">
    <property type="entry name" value="PAS"/>
    <property type="match status" value="1"/>
</dbReference>
<dbReference type="SUPFAM" id="SSF47384">
    <property type="entry name" value="Homodimeric domain of signal transducing histidine kinase"/>
    <property type="match status" value="2"/>
</dbReference>
<dbReference type="GO" id="GO:0000155">
    <property type="term" value="F:phosphorelay sensor kinase activity"/>
    <property type="evidence" value="ECO:0007669"/>
    <property type="project" value="InterPro"/>
</dbReference>
<dbReference type="Gene3D" id="3.40.50.2300">
    <property type="match status" value="2"/>
</dbReference>
<dbReference type="KEGG" id="mlr:MELLADRAFT_115552"/>
<organism evidence="9">
    <name type="scientific">Melampsora larici-populina (strain 98AG31 / pathotype 3-4-7)</name>
    <name type="common">Poplar leaf rust fungus</name>
    <dbReference type="NCBI Taxonomy" id="747676"/>
    <lineage>
        <taxon>Eukaryota</taxon>
        <taxon>Fungi</taxon>
        <taxon>Dikarya</taxon>
        <taxon>Basidiomycota</taxon>
        <taxon>Pucciniomycotina</taxon>
        <taxon>Pucciniomycetes</taxon>
        <taxon>Pucciniales</taxon>
        <taxon>Melampsoraceae</taxon>
        <taxon>Melampsora</taxon>
    </lineage>
</organism>
<feature type="region of interest" description="Disordered" evidence="4">
    <location>
        <begin position="491"/>
        <end position="512"/>
    </location>
</feature>
<name>F4RB40_MELLP</name>
<dbReference type="PROSITE" id="PS50110">
    <property type="entry name" value="RESPONSE_REGULATORY"/>
    <property type="match status" value="2"/>
</dbReference>
<dbReference type="CDD" id="cd00156">
    <property type="entry name" value="REC"/>
    <property type="match status" value="1"/>
</dbReference>
<feature type="domain" description="Response regulatory" evidence="6">
    <location>
        <begin position="1256"/>
        <end position="1371"/>
    </location>
</feature>
<dbReference type="InterPro" id="IPR000700">
    <property type="entry name" value="PAS-assoc_C"/>
</dbReference>
<feature type="compositionally biased region" description="Low complexity" evidence="4">
    <location>
        <begin position="1933"/>
        <end position="1943"/>
    </location>
</feature>
<evidence type="ECO:0000313" key="8">
    <source>
        <dbReference type="EMBL" id="EGG10111.1"/>
    </source>
</evidence>
<keyword evidence="1 2" id="KW-0597">Phosphoprotein</keyword>
<dbReference type="CDD" id="cd17546">
    <property type="entry name" value="REC_hyHK_CKI1_RcsC-like"/>
    <property type="match status" value="1"/>
</dbReference>
<dbReference type="PANTHER" id="PTHR43547">
    <property type="entry name" value="TWO-COMPONENT HISTIDINE KINASE"/>
    <property type="match status" value="1"/>
</dbReference>
<dbReference type="Pfam" id="PF08448">
    <property type="entry name" value="PAS_4"/>
    <property type="match status" value="1"/>
</dbReference>
<feature type="domain" description="Response regulatory" evidence="6">
    <location>
        <begin position="1953"/>
        <end position="2081"/>
    </location>
</feature>
<dbReference type="GeneID" id="18925632"/>